<accession>A0A7D5R1P4</accession>
<reference evidence="1 2" key="1">
    <citation type="submission" date="2018-02" db="EMBL/GenBank/DDBJ databases">
        <title>Complete genome of Nitrosopumilus cobalaminigenes HCA1.</title>
        <authorList>
            <person name="Qin W."/>
            <person name="Zheng Y."/>
            <person name="Stahl D.A."/>
        </authorList>
    </citation>
    <scope>NUCLEOTIDE SEQUENCE [LARGE SCALE GENOMIC DNA]</scope>
    <source>
        <strain evidence="1 2">HCA1</strain>
    </source>
</reference>
<name>A0A7D5R1P4_9ARCH</name>
<gene>
    <name evidence="1" type="ORF">C5F47_01770</name>
</gene>
<dbReference type="EMBL" id="CP026993">
    <property type="protein sequence ID" value="QLH03758.1"/>
    <property type="molecule type" value="Genomic_DNA"/>
</dbReference>
<dbReference type="GeneID" id="56058704"/>
<evidence type="ECO:0000313" key="1">
    <source>
        <dbReference type="EMBL" id="QLH03758.1"/>
    </source>
</evidence>
<keyword evidence="2" id="KW-1185">Reference proteome</keyword>
<proteinExistence type="predicted"/>
<dbReference type="AlphaFoldDB" id="A0A7D5R1P4"/>
<protein>
    <submittedName>
        <fullName evidence="1">Peptidase</fullName>
    </submittedName>
</protein>
<evidence type="ECO:0000313" key="2">
    <source>
        <dbReference type="Proteomes" id="UP000509771"/>
    </source>
</evidence>
<organism evidence="1 2">
    <name type="scientific">Nitrosopumilus cobalaminigenes</name>
    <dbReference type="NCBI Taxonomy" id="1470066"/>
    <lineage>
        <taxon>Archaea</taxon>
        <taxon>Nitrososphaerota</taxon>
        <taxon>Nitrososphaeria</taxon>
        <taxon>Nitrosopumilales</taxon>
        <taxon>Nitrosopumilaceae</taxon>
        <taxon>Nitrosopumilus</taxon>
    </lineage>
</organism>
<sequence>MLLFTTVDVEASSNDNLFVSAENSRFDNNFAGSMIIEVVVNDPNLKDTGEGKGEPDVTINGKSLRMVQATDGNWYAYFANVQKAKEADSTVGLAGEGLDFGVFCSRNTASSIIGISLSDTDGFAIPRSAVGSTNGNTSFSECTGSPSGTNVNNVVRNAKAINTNSNIPSGQIGLDPDAWPLIQLYSFDNINIQYNPGGQSQQVSLEYDEIQNISLNVDRDLFPNNAEVFLTVNDFQLNQDPTDEDSWTFDIGSTPSIFYQAYDDAGTSSANGGIGLVDLVPHLDNIGFEDNGQLSINLGSVLELQSNDEQPSTSVSDGTMTYSEILTLVEVGPNSGIFDNGDDNDQSTLGILDDAPRGQAGSISYNDKSISIVTGSSSASVALVNPTLTLGDGLQSLKPGTEFPLVLVDPDQNINSGVRDNLDVFRDSSIIPTLRIGSPITLEDAFDVDFFPLSTASLTLGDSANSDVPDSNSARLNIDTSTVSNGAFEKISLNMGLTASDLDSFFIDSSVSNSDGTNWLNYDFRSFTNDFGISDFSDTTIELSFGTLGSSSITIVDSGDLTSSHGLIQIDDTDVQAISTKSGTVYVVINFDSSNDSTGIATVSSETNDQPIVLDFFSFGIVNANDVNHSIYRFELEETSDNSSTFDGTLEYSVANELNILDSDFIQTIRTIDDHIKFIITDRLVDDEGISISYSDLDVSGVFTTTSTKSDINTSSGVLSSNSQTYRFGQPVTIIVNDPDLNLKNDLVDIYFTVNDPNSVNVDTVGKDGIILLEVLIKDIRYKRCTVDGVEYGGLGASGFSLVETGPSTGIFEGVFKMPSKICNKSGTALISSAGGSLDAKYYDSRDNLGNPNTFSLLRSSTSSFYSVPQLSSYEIIKPVSNISEDIILSGSLDNHRRGIPLDVLITTPDGKTQNFAATISSSGNYRSIISITDKSLTGIYQIELSHNDEFVKTLSFVVMNTSIPEWIKNNAKWWSSNSVTDSEFIDGIEYLIEEGLITILPGTPITISEQEIPEWIKNNAKWWANDQISDEDFVKSIQYLVKKGIIRI</sequence>
<dbReference type="RefSeq" id="WP_179361749.1">
    <property type="nucleotide sequence ID" value="NZ_CP026993.1"/>
</dbReference>
<dbReference type="Proteomes" id="UP000509771">
    <property type="component" value="Chromosome"/>
</dbReference>
<dbReference type="OrthoDB" id="10168at2157"/>
<dbReference type="KEGG" id="ncl:C5F47_01770"/>